<keyword evidence="2" id="KW-1185">Reference proteome</keyword>
<protein>
    <recommendedName>
        <fullName evidence="3">GAF domain-containing protein</fullName>
    </recommendedName>
</protein>
<dbReference type="Gene3D" id="3.30.450.40">
    <property type="match status" value="1"/>
</dbReference>
<evidence type="ECO:0000313" key="2">
    <source>
        <dbReference type="Proteomes" id="UP000051248"/>
    </source>
</evidence>
<dbReference type="RefSeq" id="WP_025024101.1">
    <property type="nucleotide sequence ID" value="NZ_AZDZ01000009.1"/>
</dbReference>
<dbReference type="AlphaFoldDB" id="A0A0R1K8P8"/>
<proteinExistence type="predicted"/>
<dbReference type="SUPFAM" id="SSF55781">
    <property type="entry name" value="GAF domain-like"/>
    <property type="match status" value="1"/>
</dbReference>
<dbReference type="STRING" id="1423775.FD03_GL000231"/>
<evidence type="ECO:0000313" key="1">
    <source>
        <dbReference type="EMBL" id="KRK80054.1"/>
    </source>
</evidence>
<dbReference type="EMBL" id="AZDZ01000009">
    <property type="protein sequence ID" value="KRK80054.1"/>
    <property type="molecule type" value="Genomic_DNA"/>
</dbReference>
<name>A0A0R1K8P8_9LACO</name>
<comment type="caution">
    <text evidence="1">The sequence shown here is derived from an EMBL/GenBank/DDBJ whole genome shotgun (WGS) entry which is preliminary data.</text>
</comment>
<accession>A0A0R1K8P8</accession>
<reference evidence="1 2" key="1">
    <citation type="journal article" date="2015" name="Genome Announc.">
        <title>Expanding the biotechnology potential of lactobacilli through comparative genomics of 213 strains and associated genera.</title>
        <authorList>
            <person name="Sun Z."/>
            <person name="Harris H.M."/>
            <person name="McCann A."/>
            <person name="Guo C."/>
            <person name="Argimon S."/>
            <person name="Zhang W."/>
            <person name="Yang X."/>
            <person name="Jeffery I.B."/>
            <person name="Cooney J.C."/>
            <person name="Kagawa T.F."/>
            <person name="Liu W."/>
            <person name="Song Y."/>
            <person name="Salvetti E."/>
            <person name="Wrobel A."/>
            <person name="Rasinkangas P."/>
            <person name="Parkhill J."/>
            <person name="Rea M.C."/>
            <person name="O'Sullivan O."/>
            <person name="Ritari J."/>
            <person name="Douillard F.P."/>
            <person name="Paul Ross R."/>
            <person name="Yang R."/>
            <person name="Briner A.E."/>
            <person name="Felis G.E."/>
            <person name="de Vos W.M."/>
            <person name="Barrangou R."/>
            <person name="Klaenhammer T.R."/>
            <person name="Caufield P.W."/>
            <person name="Cui Y."/>
            <person name="Zhang H."/>
            <person name="O'Toole P.W."/>
        </authorList>
    </citation>
    <scope>NUCLEOTIDE SEQUENCE [LARGE SCALE GENOMIC DNA]</scope>
    <source>
        <strain evidence="1 2">DSM 19682</strain>
    </source>
</reference>
<dbReference type="Proteomes" id="UP000051248">
    <property type="component" value="Unassembled WGS sequence"/>
</dbReference>
<dbReference type="OrthoDB" id="2360948at2"/>
<organism evidence="1 2">
    <name type="scientific">Companilactobacillus nodensis DSM 19682 = JCM 14932 = NBRC 107160</name>
    <dbReference type="NCBI Taxonomy" id="1423775"/>
    <lineage>
        <taxon>Bacteria</taxon>
        <taxon>Bacillati</taxon>
        <taxon>Bacillota</taxon>
        <taxon>Bacilli</taxon>
        <taxon>Lactobacillales</taxon>
        <taxon>Lactobacillaceae</taxon>
        <taxon>Companilactobacillus</taxon>
    </lineage>
</organism>
<gene>
    <name evidence="1" type="ORF">FD03_GL000231</name>
</gene>
<sequence>MNPEQPTSLSDNQINYQKIVDQIYQTENFDFVGIAIQSQNPPHSIKWSFVAGNSNERFRKIVLRSGIGIAGLVVRTGKPFWDNNLTEYEYTSKMYTPIAKSETLQTAAAVPIIDTLGLVDGVLLAGYHTHTIVSEKTAQKLSQYL</sequence>
<dbReference type="InterPro" id="IPR029016">
    <property type="entry name" value="GAF-like_dom_sf"/>
</dbReference>
<evidence type="ECO:0008006" key="3">
    <source>
        <dbReference type="Google" id="ProtNLM"/>
    </source>
</evidence>
<dbReference type="eggNOG" id="COG2203">
    <property type="taxonomic scope" value="Bacteria"/>
</dbReference>
<dbReference type="PATRIC" id="fig|1423775.4.peg.235"/>